<evidence type="ECO:0000313" key="3">
    <source>
        <dbReference type="EMBL" id="MCI4658224.1"/>
    </source>
</evidence>
<keyword evidence="1" id="KW-0812">Transmembrane</keyword>
<dbReference type="PANTHER" id="PTHR36435">
    <property type="entry name" value="SLR1288 PROTEIN"/>
    <property type="match status" value="1"/>
</dbReference>
<feature type="transmembrane region" description="Helical" evidence="1">
    <location>
        <begin position="95"/>
        <end position="113"/>
    </location>
</feature>
<keyword evidence="3" id="KW-0645">Protease</keyword>
<sequence>MTQATPAAPASPPARRVRWGLDDVAVGAVGAILLVLAADWALSRGYLTDPRLVEVLSYLVVWVPLLGSVLVACYLRGSRSLARDFGLRFHPLDLLWGLTIGLLTRVVASLFEIAGYGQMGTGGATLDAPAHDAWWIVLSLVAPVLLAPLIEELFFRGLLLRAVAAATDARRPVALGLACVVSALVFALLHVVDAGSPTALWVIGAGTFVFGLAAASVTAVTGRLGGAMIAHVVFNGLVVVPALLG</sequence>
<keyword evidence="3" id="KW-0482">Metalloprotease</keyword>
<evidence type="ECO:0000256" key="1">
    <source>
        <dbReference type="SAM" id="Phobius"/>
    </source>
</evidence>
<dbReference type="Pfam" id="PF02517">
    <property type="entry name" value="Rce1-like"/>
    <property type="match status" value="1"/>
</dbReference>
<feature type="transmembrane region" description="Helical" evidence="1">
    <location>
        <begin position="224"/>
        <end position="244"/>
    </location>
</feature>
<evidence type="ECO:0000313" key="4">
    <source>
        <dbReference type="Proteomes" id="UP001165341"/>
    </source>
</evidence>
<feature type="transmembrane region" description="Helical" evidence="1">
    <location>
        <begin position="133"/>
        <end position="151"/>
    </location>
</feature>
<dbReference type="Proteomes" id="UP001165341">
    <property type="component" value="Unassembled WGS sequence"/>
</dbReference>
<proteinExistence type="predicted"/>
<feature type="transmembrane region" description="Helical" evidence="1">
    <location>
        <begin position="55"/>
        <end position="75"/>
    </location>
</feature>
<feature type="transmembrane region" description="Helical" evidence="1">
    <location>
        <begin position="198"/>
        <end position="217"/>
    </location>
</feature>
<feature type="transmembrane region" description="Helical" evidence="1">
    <location>
        <begin position="24"/>
        <end position="43"/>
    </location>
</feature>
<dbReference type="InterPro" id="IPR052710">
    <property type="entry name" value="CAAX_protease"/>
</dbReference>
<keyword evidence="3" id="KW-0378">Hydrolase</keyword>
<feature type="domain" description="CAAX prenyl protease 2/Lysostaphin resistance protein A-like" evidence="2">
    <location>
        <begin position="134"/>
        <end position="236"/>
    </location>
</feature>
<dbReference type="GO" id="GO:0004175">
    <property type="term" value="F:endopeptidase activity"/>
    <property type="evidence" value="ECO:0007669"/>
    <property type="project" value="UniProtKB-ARBA"/>
</dbReference>
<dbReference type="GO" id="GO:0080120">
    <property type="term" value="P:CAAX-box protein maturation"/>
    <property type="evidence" value="ECO:0007669"/>
    <property type="project" value="UniProtKB-ARBA"/>
</dbReference>
<keyword evidence="4" id="KW-1185">Reference proteome</keyword>
<accession>A0AA41UHB3</accession>
<comment type="caution">
    <text evidence="3">The sequence shown here is derived from an EMBL/GenBank/DDBJ whole genome shotgun (WGS) entry which is preliminary data.</text>
</comment>
<dbReference type="GO" id="GO:0008237">
    <property type="term" value="F:metallopeptidase activity"/>
    <property type="evidence" value="ECO:0007669"/>
    <property type="project" value="UniProtKB-KW"/>
</dbReference>
<dbReference type="RefSeq" id="WP_243011982.1">
    <property type="nucleotide sequence ID" value="NZ_JALGAR010000002.1"/>
</dbReference>
<protein>
    <submittedName>
        <fullName evidence="3">CPBP family intramembrane metalloprotease</fullName>
    </submittedName>
</protein>
<name>A0AA41UHB3_9MICO</name>
<keyword evidence="1" id="KW-1133">Transmembrane helix</keyword>
<evidence type="ECO:0000259" key="2">
    <source>
        <dbReference type="Pfam" id="PF02517"/>
    </source>
</evidence>
<gene>
    <name evidence="3" type="ORF">MQH31_10440</name>
</gene>
<keyword evidence="1" id="KW-0472">Membrane</keyword>
<organism evidence="3 4">
    <name type="scientific">Cryobacterium zhongshanensis</name>
    <dbReference type="NCBI Taxonomy" id="2928153"/>
    <lineage>
        <taxon>Bacteria</taxon>
        <taxon>Bacillati</taxon>
        <taxon>Actinomycetota</taxon>
        <taxon>Actinomycetes</taxon>
        <taxon>Micrococcales</taxon>
        <taxon>Microbacteriaceae</taxon>
        <taxon>Cryobacterium</taxon>
    </lineage>
</organism>
<dbReference type="InterPro" id="IPR003675">
    <property type="entry name" value="Rce1/LyrA-like_dom"/>
</dbReference>
<dbReference type="EMBL" id="JALGAR010000002">
    <property type="protein sequence ID" value="MCI4658224.1"/>
    <property type="molecule type" value="Genomic_DNA"/>
</dbReference>
<dbReference type="AlphaFoldDB" id="A0AA41UHB3"/>
<feature type="transmembrane region" description="Helical" evidence="1">
    <location>
        <begin position="172"/>
        <end position="192"/>
    </location>
</feature>
<dbReference type="PANTHER" id="PTHR36435:SF1">
    <property type="entry name" value="CAAX AMINO TERMINAL PROTEASE FAMILY PROTEIN"/>
    <property type="match status" value="1"/>
</dbReference>
<reference evidence="3" key="1">
    <citation type="submission" date="2022-03" db="EMBL/GenBank/DDBJ databases">
        <title>Cryobacterium sp. nov. strain ZS14-85, isolated from Antarctic soil.</title>
        <authorList>
            <person name="Li J."/>
            <person name="Niu G."/>
        </authorList>
    </citation>
    <scope>NUCLEOTIDE SEQUENCE</scope>
    <source>
        <strain evidence="3">ZS14-85</strain>
    </source>
</reference>